<evidence type="ECO:0000256" key="6">
    <source>
        <dbReference type="ARBA" id="ARBA00023316"/>
    </source>
</evidence>
<evidence type="ECO:0000256" key="2">
    <source>
        <dbReference type="ARBA" id="ARBA00005992"/>
    </source>
</evidence>
<accession>A0ABW2YKR3</accession>
<dbReference type="PANTHER" id="PTHR30582">
    <property type="entry name" value="L,D-TRANSPEPTIDASE"/>
    <property type="match status" value="1"/>
</dbReference>
<keyword evidence="3" id="KW-0808">Transferase</keyword>
<dbReference type="InterPro" id="IPR050979">
    <property type="entry name" value="LD-transpeptidase"/>
</dbReference>
<dbReference type="Gene3D" id="1.10.101.10">
    <property type="entry name" value="PGBD-like superfamily/PGBD"/>
    <property type="match status" value="1"/>
</dbReference>
<dbReference type="SUPFAM" id="SSF47090">
    <property type="entry name" value="PGBD-like"/>
    <property type="match status" value="1"/>
</dbReference>
<protein>
    <submittedName>
        <fullName evidence="9">L,D-transpeptidase family protein</fullName>
    </submittedName>
</protein>
<dbReference type="PROSITE" id="PS52029">
    <property type="entry name" value="LD_TPASE"/>
    <property type="match status" value="1"/>
</dbReference>
<gene>
    <name evidence="9" type="ORF">ACFQZQ_06230</name>
</gene>
<evidence type="ECO:0000313" key="9">
    <source>
        <dbReference type="EMBL" id="MFD0738875.1"/>
    </source>
</evidence>
<dbReference type="InterPro" id="IPR005490">
    <property type="entry name" value="LD_TPept_cat_dom"/>
</dbReference>
<keyword evidence="4 7" id="KW-0133">Cell shape</keyword>
<evidence type="ECO:0000256" key="7">
    <source>
        <dbReference type="PROSITE-ProRule" id="PRU01373"/>
    </source>
</evidence>
<dbReference type="InterPro" id="IPR002477">
    <property type="entry name" value="Peptidoglycan-bd-like"/>
</dbReference>
<comment type="similarity">
    <text evidence="2">Belongs to the YkuD family.</text>
</comment>
<evidence type="ECO:0000256" key="1">
    <source>
        <dbReference type="ARBA" id="ARBA00004752"/>
    </source>
</evidence>
<keyword evidence="10" id="KW-1185">Reference proteome</keyword>
<dbReference type="PANTHER" id="PTHR30582:SF30">
    <property type="entry name" value="BLR4375 PROTEIN"/>
    <property type="match status" value="1"/>
</dbReference>
<dbReference type="Proteomes" id="UP001597090">
    <property type="component" value="Unassembled WGS sequence"/>
</dbReference>
<evidence type="ECO:0000256" key="4">
    <source>
        <dbReference type="ARBA" id="ARBA00022960"/>
    </source>
</evidence>
<feature type="domain" description="L,D-TPase catalytic" evidence="8">
    <location>
        <begin position="173"/>
        <end position="306"/>
    </location>
</feature>
<evidence type="ECO:0000256" key="3">
    <source>
        <dbReference type="ARBA" id="ARBA00022679"/>
    </source>
</evidence>
<comment type="caution">
    <text evidence="9">The sequence shown here is derived from an EMBL/GenBank/DDBJ whole genome shotgun (WGS) entry which is preliminary data.</text>
</comment>
<reference evidence="10" key="1">
    <citation type="journal article" date="2019" name="Int. J. Syst. Evol. Microbiol.">
        <title>The Global Catalogue of Microorganisms (GCM) 10K type strain sequencing project: providing services to taxonomists for standard genome sequencing and annotation.</title>
        <authorList>
            <consortium name="The Broad Institute Genomics Platform"/>
            <consortium name="The Broad Institute Genome Sequencing Center for Infectious Disease"/>
            <person name="Wu L."/>
            <person name="Ma J."/>
        </authorList>
    </citation>
    <scope>NUCLEOTIDE SEQUENCE [LARGE SCALE GENOMIC DNA]</scope>
    <source>
        <strain evidence="10">CCUG 55491</strain>
    </source>
</reference>
<name>A0ABW2YKR3_9GAMM</name>
<comment type="pathway">
    <text evidence="1 7">Cell wall biogenesis; peptidoglycan biosynthesis.</text>
</comment>
<dbReference type="Pfam" id="PF01471">
    <property type="entry name" value="PG_binding_1"/>
    <property type="match status" value="1"/>
</dbReference>
<evidence type="ECO:0000259" key="8">
    <source>
        <dbReference type="PROSITE" id="PS52029"/>
    </source>
</evidence>
<feature type="active site" description="Proton donor/acceptor" evidence="7">
    <location>
        <position position="266"/>
    </location>
</feature>
<evidence type="ECO:0000313" key="10">
    <source>
        <dbReference type="Proteomes" id="UP001597090"/>
    </source>
</evidence>
<organism evidence="9 10">
    <name type="scientific">Lysobacter koreensis</name>
    <dbReference type="NCBI Taxonomy" id="266122"/>
    <lineage>
        <taxon>Bacteria</taxon>
        <taxon>Pseudomonadati</taxon>
        <taxon>Pseudomonadota</taxon>
        <taxon>Gammaproteobacteria</taxon>
        <taxon>Lysobacterales</taxon>
        <taxon>Lysobacteraceae</taxon>
        <taxon>Lysobacter</taxon>
    </lineage>
</organism>
<keyword evidence="6 7" id="KW-0961">Cell wall biogenesis/degradation</keyword>
<feature type="active site" description="Nucleophile" evidence="7">
    <location>
        <position position="282"/>
    </location>
</feature>
<evidence type="ECO:0000256" key="5">
    <source>
        <dbReference type="ARBA" id="ARBA00022984"/>
    </source>
</evidence>
<dbReference type="SUPFAM" id="SSF141523">
    <property type="entry name" value="L,D-transpeptidase catalytic domain-like"/>
    <property type="match status" value="1"/>
</dbReference>
<sequence>MVPGTPERTVPEPAPVPVTAAPADAELAKDSPLRAQVLLERAFFSPGEIDGAGGSNTRRAAAAFQQANGLPESGTLDAATWEALNRDAAPILIDYTLTAQDVAGPFAPTPSAPMEMAKLKALPFVTVEEKLGEQFHASPALIKKLNPDADFSVAGTKLTVPNVAAAMALPKPAKVVVDKSDASLMLEDAAGKLLARFPVTTGSAQFPLPIGEWKVTDIARNPVWHYDPALIANSKKSDEKAEIPAGPNNPVGSTWIGVSKEHYGIHGTAAPAKIGKSESNGCIRMTNWSAAALAKVVSRDLVVTMRE</sequence>
<dbReference type="Gene3D" id="2.40.440.10">
    <property type="entry name" value="L,D-transpeptidase catalytic domain-like"/>
    <property type="match status" value="1"/>
</dbReference>
<dbReference type="EMBL" id="JBHTIH010000003">
    <property type="protein sequence ID" value="MFD0738875.1"/>
    <property type="molecule type" value="Genomic_DNA"/>
</dbReference>
<dbReference type="CDD" id="cd16913">
    <property type="entry name" value="YkuD_like"/>
    <property type="match status" value="1"/>
</dbReference>
<dbReference type="RefSeq" id="WP_386812552.1">
    <property type="nucleotide sequence ID" value="NZ_JBHTIH010000003.1"/>
</dbReference>
<keyword evidence="5 7" id="KW-0573">Peptidoglycan synthesis</keyword>
<dbReference type="Pfam" id="PF03734">
    <property type="entry name" value="YkuD"/>
    <property type="match status" value="1"/>
</dbReference>
<dbReference type="InterPro" id="IPR036366">
    <property type="entry name" value="PGBDSf"/>
</dbReference>
<dbReference type="InterPro" id="IPR038063">
    <property type="entry name" value="Transpep_catalytic_dom"/>
</dbReference>
<dbReference type="InterPro" id="IPR036365">
    <property type="entry name" value="PGBD-like_sf"/>
</dbReference>
<proteinExistence type="inferred from homology"/>